<gene>
    <name evidence="8" type="ORF">AYI70_g1522</name>
</gene>
<feature type="transmembrane region" description="Helical" evidence="7">
    <location>
        <begin position="516"/>
        <end position="540"/>
    </location>
</feature>
<accession>A0A1R1YCJ6</accession>
<feature type="compositionally biased region" description="Basic and acidic residues" evidence="6">
    <location>
        <begin position="906"/>
        <end position="923"/>
    </location>
</feature>
<keyword evidence="3 7" id="KW-0812">Transmembrane</keyword>
<feature type="compositionally biased region" description="Low complexity" evidence="6">
    <location>
        <begin position="181"/>
        <end position="195"/>
    </location>
</feature>
<dbReference type="GO" id="GO:0016020">
    <property type="term" value="C:membrane"/>
    <property type="evidence" value="ECO:0007669"/>
    <property type="project" value="UniProtKB-SubCell"/>
</dbReference>
<feature type="compositionally biased region" description="Polar residues" evidence="6">
    <location>
        <begin position="145"/>
        <end position="171"/>
    </location>
</feature>
<dbReference type="InterPro" id="IPR029058">
    <property type="entry name" value="AB_hydrolase_fold"/>
</dbReference>
<keyword evidence="4 7" id="KW-1133">Transmembrane helix</keyword>
<evidence type="ECO:0000313" key="8">
    <source>
        <dbReference type="EMBL" id="OMJ24535.1"/>
    </source>
</evidence>
<evidence type="ECO:0000256" key="4">
    <source>
        <dbReference type="ARBA" id="ARBA00022989"/>
    </source>
</evidence>
<feature type="region of interest" description="Disordered" evidence="6">
    <location>
        <begin position="118"/>
        <end position="225"/>
    </location>
</feature>
<dbReference type="InterPro" id="IPR007941">
    <property type="entry name" value="DUF726"/>
</dbReference>
<feature type="compositionally biased region" description="Low complexity" evidence="6">
    <location>
        <begin position="384"/>
        <end position="409"/>
    </location>
</feature>
<comment type="caution">
    <text evidence="8">The sequence shown here is derived from an EMBL/GenBank/DDBJ whole genome shotgun (WGS) entry which is preliminary data.</text>
</comment>
<dbReference type="AlphaFoldDB" id="A0A1R1YCJ6"/>
<dbReference type="SUPFAM" id="SSF53474">
    <property type="entry name" value="alpha/beta-Hydrolases"/>
    <property type="match status" value="1"/>
</dbReference>
<feature type="region of interest" description="Disordered" evidence="6">
    <location>
        <begin position="906"/>
        <end position="925"/>
    </location>
</feature>
<dbReference type="OrthoDB" id="277931at2759"/>
<feature type="region of interest" description="Disordered" evidence="6">
    <location>
        <begin position="384"/>
        <end position="411"/>
    </location>
</feature>
<sequence>MDNIRISMKENPGLFKNHPSRNSNDISVSVIIPDLPTPLGNKPNAAKFGKGSYDDFVSNLNLPEPEKDSFSSSNRFSSNLNPISNSHKVRLYSSNNLSLNTKDLYSQYTSTENYSASNLKLPTSPFLNPKNSSSLSSSKDALPATKNTPSPLQNNDPGYTRLNTSSNSSLRTDSETHSILSHSSTNKRNSKSTTSINDPNIIPLRSSEYSSNSEPTSNFENSQNDIQTIRNMKLEESNITRAKRQETLSLSKSILTDKQKIAYVGLVYLVLVEMQSNLGVQYKEAISSTTSFMKFSKRVMDRIYSHISISAEEQKMIEQLPRHRILPSAMAVFLRSEGETVSVKTENQLTVSHAYSKSNKTNQILKSKSENLLKPLSPNLNSISPTKSLSSLNPSSSQILSPQLSLPKPESSDSIEEKFSVIPASTSLNVDISATLIIDLLLLLLNDEVFDSRGRCLLRRVGEALNYSNTQILLCERRVTKQLSLFDYAAEVLEETEKNSYSHSKVRPKQSLAKRIAIVGIATVGGGLVIGLSAGLLAPAIGAGIGATLGAIGVANAGTFFGSIGGSVLITTGGVLTGSSLAGVKISRRIRNVDEMKLIMHNDDKSTNVIFTIPGWITSPALLDSINNIGDFSSSSNKTSCKLPFELLDPINGDVFSLIWDGKALLDVGASFKLLASELASTTVMQTLQYTVLQNLLGPLSIPMWLAKLGYILDNPWSTGFDLAQKAGPLFADALFNRVQGCRPVTLIGFSLGGLLIFECLKELAKMMAFGIIEDVIIFGAPIVASEQEWRIAKSVVGGRFINGFSGRDWLLKLMYRTANIGMKSIAGLQEIKDISGLENVDLTSDVSSHMAYFKKTPLILQQLGYSVTRLELDVDEDEELESENKAGERVDELFTSTQKLEESEVFKDGGESGKDLGKKEIEEGSPSIEGVKGVEIERDLAINSILDGENPVLETGGIDTHLKGKYNKSVIGNNYIGTKMNAGSSEKSKSSTSSDNILSKLFKFKLYSSKNMKSTELKEQNKVPKRVEVDSIKDIENEFKKFGYSFKELESPMSTLVVSNKENAQKVNR</sequence>
<organism evidence="8 9">
    <name type="scientific">Smittium culicis</name>
    <dbReference type="NCBI Taxonomy" id="133412"/>
    <lineage>
        <taxon>Eukaryota</taxon>
        <taxon>Fungi</taxon>
        <taxon>Fungi incertae sedis</taxon>
        <taxon>Zoopagomycota</taxon>
        <taxon>Kickxellomycotina</taxon>
        <taxon>Harpellomycetes</taxon>
        <taxon>Harpellales</taxon>
        <taxon>Legeriomycetaceae</taxon>
        <taxon>Smittium</taxon>
    </lineage>
</organism>
<protein>
    <submittedName>
        <fullName evidence="8">Putative membrane protein</fullName>
    </submittedName>
</protein>
<feature type="region of interest" description="Disordered" evidence="6">
    <location>
        <begin position="1"/>
        <end position="20"/>
    </location>
</feature>
<evidence type="ECO:0000256" key="3">
    <source>
        <dbReference type="ARBA" id="ARBA00022692"/>
    </source>
</evidence>
<keyword evidence="9" id="KW-1185">Reference proteome</keyword>
<keyword evidence="5 7" id="KW-0472">Membrane</keyword>
<feature type="compositionally biased region" description="Low complexity" evidence="6">
    <location>
        <begin position="206"/>
        <end position="218"/>
    </location>
</feature>
<dbReference type="PANTHER" id="PTHR17920">
    <property type="entry name" value="TRANSMEMBRANE AND COILED-COIL DOMAIN-CONTAINING PROTEIN 4 TMCO4"/>
    <property type="match status" value="1"/>
</dbReference>
<comment type="subcellular location">
    <subcellularLocation>
        <location evidence="1">Membrane</location>
        <topology evidence="1">Multi-pass membrane protein</topology>
    </subcellularLocation>
</comment>
<evidence type="ECO:0000313" key="9">
    <source>
        <dbReference type="Proteomes" id="UP000187283"/>
    </source>
</evidence>
<evidence type="ECO:0000256" key="7">
    <source>
        <dbReference type="SAM" id="Phobius"/>
    </source>
</evidence>
<evidence type="ECO:0000256" key="1">
    <source>
        <dbReference type="ARBA" id="ARBA00004141"/>
    </source>
</evidence>
<evidence type="ECO:0000256" key="5">
    <source>
        <dbReference type="ARBA" id="ARBA00023136"/>
    </source>
</evidence>
<name>A0A1R1YCJ6_9FUNG</name>
<dbReference type="Pfam" id="PF05277">
    <property type="entry name" value="DUF726"/>
    <property type="match status" value="1"/>
</dbReference>
<dbReference type="EMBL" id="LSSN01000325">
    <property type="protein sequence ID" value="OMJ24535.1"/>
    <property type="molecule type" value="Genomic_DNA"/>
</dbReference>
<feature type="compositionally biased region" description="Low complexity" evidence="6">
    <location>
        <begin position="124"/>
        <end position="139"/>
    </location>
</feature>
<evidence type="ECO:0000256" key="6">
    <source>
        <dbReference type="SAM" id="MobiDB-lite"/>
    </source>
</evidence>
<reference evidence="8 9" key="1">
    <citation type="submission" date="2017-01" db="EMBL/GenBank/DDBJ databases">
        <authorList>
            <person name="Mah S.A."/>
            <person name="Swanson W.J."/>
            <person name="Moy G.W."/>
            <person name="Vacquier V.D."/>
        </authorList>
    </citation>
    <scope>NUCLEOTIDE SEQUENCE [LARGE SCALE GENOMIC DNA]</scope>
    <source>
        <strain evidence="8 9">GSMNP</strain>
    </source>
</reference>
<proteinExistence type="inferred from homology"/>
<comment type="similarity">
    <text evidence="2">Belongs to the TMCO4 family.</text>
</comment>
<dbReference type="Proteomes" id="UP000187283">
    <property type="component" value="Unassembled WGS sequence"/>
</dbReference>
<evidence type="ECO:0000256" key="2">
    <source>
        <dbReference type="ARBA" id="ARBA00009824"/>
    </source>
</evidence>
<dbReference type="PANTHER" id="PTHR17920:SF3">
    <property type="entry name" value="TRANSMEMBRANE AND COILED-COIL DOMAIN-CONTAINING PROTEIN 4"/>
    <property type="match status" value="1"/>
</dbReference>